<dbReference type="NCBIfam" id="TIGR00231">
    <property type="entry name" value="small_GTP"/>
    <property type="match status" value="1"/>
</dbReference>
<keyword evidence="8" id="KW-0449">Lipoprotein</keyword>
<dbReference type="InterPro" id="IPR003578">
    <property type="entry name" value="Small_GTPase_Rho"/>
</dbReference>
<dbReference type="SUPFAM" id="SSF52540">
    <property type="entry name" value="P-loop containing nucleoside triphosphate hydrolases"/>
    <property type="match status" value="1"/>
</dbReference>
<dbReference type="InterPro" id="IPR027417">
    <property type="entry name" value="P-loop_NTPase"/>
</dbReference>
<dbReference type="InterPro" id="IPR005225">
    <property type="entry name" value="Small_GTP-bd"/>
</dbReference>
<organism evidence="11 12">
    <name type="scientific">Pomacea canaliculata</name>
    <name type="common">Golden apple snail</name>
    <dbReference type="NCBI Taxonomy" id="400727"/>
    <lineage>
        <taxon>Eukaryota</taxon>
        <taxon>Metazoa</taxon>
        <taxon>Spiralia</taxon>
        <taxon>Lophotrochozoa</taxon>
        <taxon>Mollusca</taxon>
        <taxon>Gastropoda</taxon>
        <taxon>Caenogastropoda</taxon>
        <taxon>Architaenioglossa</taxon>
        <taxon>Ampullarioidea</taxon>
        <taxon>Ampullariidae</taxon>
        <taxon>Pomacea</taxon>
    </lineage>
</organism>
<comment type="subcellular location">
    <subcellularLocation>
        <location evidence="1">Cell membrane</location>
        <topology evidence="1">Lipid-anchor</topology>
        <orientation evidence="1">Cytoplasmic side</orientation>
    </subcellularLocation>
</comment>
<keyword evidence="7" id="KW-0472">Membrane</keyword>
<dbReference type="GO" id="GO:0007264">
    <property type="term" value="P:small GTPase-mediated signal transduction"/>
    <property type="evidence" value="ECO:0007669"/>
    <property type="project" value="InterPro"/>
</dbReference>
<evidence type="ECO:0000256" key="4">
    <source>
        <dbReference type="ARBA" id="ARBA00022481"/>
    </source>
</evidence>
<dbReference type="STRING" id="400727.A0A2T7PE96"/>
<accession>A0A2T7PE96</accession>
<comment type="similarity">
    <text evidence="2">Belongs to the small GTPase superfamily. Rho family.</text>
</comment>
<evidence type="ECO:0000256" key="1">
    <source>
        <dbReference type="ARBA" id="ARBA00004342"/>
    </source>
</evidence>
<dbReference type="PROSITE" id="PS51421">
    <property type="entry name" value="RAS"/>
    <property type="match status" value="1"/>
</dbReference>
<gene>
    <name evidence="11" type="ORF">C0Q70_07158</name>
</gene>
<dbReference type="PROSITE" id="PS51419">
    <property type="entry name" value="RAB"/>
    <property type="match status" value="1"/>
</dbReference>
<evidence type="ECO:0000313" key="11">
    <source>
        <dbReference type="EMBL" id="PVD31740.1"/>
    </source>
</evidence>
<evidence type="ECO:0000313" key="12">
    <source>
        <dbReference type="Proteomes" id="UP000245119"/>
    </source>
</evidence>
<evidence type="ECO:0000256" key="5">
    <source>
        <dbReference type="ARBA" id="ARBA00022741"/>
    </source>
</evidence>
<keyword evidence="4" id="KW-0488">Methylation</keyword>
<feature type="region of interest" description="Disordered" evidence="10">
    <location>
        <begin position="151"/>
        <end position="170"/>
    </location>
</feature>
<evidence type="ECO:0000256" key="3">
    <source>
        <dbReference type="ARBA" id="ARBA00022475"/>
    </source>
</evidence>
<dbReference type="PANTHER" id="PTHR24072">
    <property type="entry name" value="RHO FAMILY GTPASE"/>
    <property type="match status" value="1"/>
</dbReference>
<evidence type="ECO:0000256" key="10">
    <source>
        <dbReference type="SAM" id="MobiDB-lite"/>
    </source>
</evidence>
<keyword evidence="12" id="KW-1185">Reference proteome</keyword>
<dbReference type="Proteomes" id="UP000245119">
    <property type="component" value="Linkage Group LG4"/>
</dbReference>
<protein>
    <submittedName>
        <fullName evidence="11">Uncharacterized protein</fullName>
    </submittedName>
</protein>
<reference evidence="11 12" key="1">
    <citation type="submission" date="2018-04" db="EMBL/GenBank/DDBJ databases">
        <title>The genome of golden apple snail Pomacea canaliculata provides insight into stress tolerance and invasive adaptation.</title>
        <authorList>
            <person name="Liu C."/>
            <person name="Liu B."/>
            <person name="Ren Y."/>
            <person name="Zhang Y."/>
            <person name="Wang H."/>
            <person name="Li S."/>
            <person name="Jiang F."/>
            <person name="Yin L."/>
            <person name="Zhang G."/>
            <person name="Qian W."/>
            <person name="Fan W."/>
        </authorList>
    </citation>
    <scope>NUCLEOTIDE SEQUENCE [LARGE SCALE GENOMIC DNA]</scope>
    <source>
        <strain evidence="11">SZHN2017</strain>
        <tissue evidence="11">Muscle</tissue>
    </source>
</reference>
<evidence type="ECO:0000256" key="2">
    <source>
        <dbReference type="ARBA" id="ARBA00010142"/>
    </source>
</evidence>
<evidence type="ECO:0000256" key="8">
    <source>
        <dbReference type="ARBA" id="ARBA00023288"/>
    </source>
</evidence>
<dbReference type="CDD" id="cd00157">
    <property type="entry name" value="Rho"/>
    <property type="match status" value="1"/>
</dbReference>
<dbReference type="EMBL" id="PZQS01000004">
    <property type="protein sequence ID" value="PVD31740.1"/>
    <property type="molecule type" value="Genomic_DNA"/>
</dbReference>
<keyword evidence="6" id="KW-0342">GTP-binding</keyword>
<dbReference type="GO" id="GO:0005525">
    <property type="term" value="F:GTP binding"/>
    <property type="evidence" value="ECO:0007669"/>
    <property type="project" value="UniProtKB-KW"/>
</dbReference>
<dbReference type="AlphaFoldDB" id="A0A2T7PE96"/>
<dbReference type="OMA" id="KINASAY"/>
<dbReference type="OrthoDB" id="8830751at2759"/>
<evidence type="ECO:0000256" key="7">
    <source>
        <dbReference type="ARBA" id="ARBA00023136"/>
    </source>
</evidence>
<keyword evidence="3" id="KW-1003">Cell membrane</keyword>
<dbReference type="SMART" id="SM00174">
    <property type="entry name" value="RHO"/>
    <property type="match status" value="1"/>
</dbReference>
<evidence type="ECO:0000256" key="6">
    <source>
        <dbReference type="ARBA" id="ARBA00023134"/>
    </source>
</evidence>
<name>A0A2T7PE96_POMCA</name>
<dbReference type="SMART" id="SM00175">
    <property type="entry name" value="RAB"/>
    <property type="match status" value="1"/>
</dbReference>
<evidence type="ECO:0000256" key="9">
    <source>
        <dbReference type="ARBA" id="ARBA00023289"/>
    </source>
</evidence>
<dbReference type="SMART" id="SM00173">
    <property type="entry name" value="RAS"/>
    <property type="match status" value="1"/>
</dbReference>
<dbReference type="InterPro" id="IPR001806">
    <property type="entry name" value="Small_GTPase"/>
</dbReference>
<comment type="caution">
    <text evidence="11">The sequence shown here is derived from an EMBL/GenBank/DDBJ whole genome shotgun (WGS) entry which is preliminary data.</text>
</comment>
<dbReference type="GO" id="GO:0005886">
    <property type="term" value="C:plasma membrane"/>
    <property type="evidence" value="ECO:0007669"/>
    <property type="project" value="UniProtKB-SubCell"/>
</dbReference>
<dbReference type="PRINTS" id="PR00449">
    <property type="entry name" value="RASTRNSFRMNG"/>
</dbReference>
<dbReference type="FunFam" id="3.40.50.300:FF:000983">
    <property type="entry name" value="Rho family GTPase"/>
    <property type="match status" value="1"/>
</dbReference>
<dbReference type="Pfam" id="PF00071">
    <property type="entry name" value="Ras"/>
    <property type="match status" value="1"/>
</dbReference>
<keyword evidence="5" id="KW-0547">Nucleotide-binding</keyword>
<sequence>MSIFSCGRGQSDDREELDCHLVGKVVVVGDGTVGKTSLLLRFVNNEFDERYQPTIFENQAAPVFLKKRKIMLSLFDTAGQEGYEHLRPFMYPDSDVILICFSVDSHSSLRNVSNLWLPEVRTHLAKVPILLLGLKSDLRSTFFDPSVPGNLPEESRFSESPASPSHRRPVSYDEGQKVALEIGAKAYFECSAKINQGLTSIFQETARLILKRHRRTRSFRSFLPL</sequence>
<keyword evidence="9" id="KW-0636">Prenylation</keyword>
<proteinExistence type="inferred from homology"/>
<dbReference type="PROSITE" id="PS51420">
    <property type="entry name" value="RHO"/>
    <property type="match status" value="1"/>
</dbReference>
<dbReference type="GO" id="GO:0003924">
    <property type="term" value="F:GTPase activity"/>
    <property type="evidence" value="ECO:0007669"/>
    <property type="project" value="InterPro"/>
</dbReference>
<dbReference type="Gene3D" id="3.40.50.300">
    <property type="entry name" value="P-loop containing nucleotide triphosphate hydrolases"/>
    <property type="match status" value="1"/>
</dbReference>